<accession>A0AA44IDC8</accession>
<keyword evidence="2" id="KW-1185">Reference proteome</keyword>
<sequence length="48" mass="5194">MFAQYRPARHPAFAFPLAARCADESVGAARDTGWGFARVDTGWGVVIP</sequence>
<proteinExistence type="predicted"/>
<dbReference type="RefSeq" id="WP_168438367.1">
    <property type="nucleotide sequence ID" value="NZ_JAAXOU010000058.1"/>
</dbReference>
<gene>
    <name evidence="1" type="ORF">HGA06_08175</name>
</gene>
<dbReference type="Proteomes" id="UP000570003">
    <property type="component" value="Unassembled WGS sequence"/>
</dbReference>
<reference evidence="1 2" key="1">
    <citation type="submission" date="2020-04" db="EMBL/GenBank/DDBJ databases">
        <title>MicrobeNet Type strains.</title>
        <authorList>
            <person name="Nicholson A.C."/>
        </authorList>
    </citation>
    <scope>NUCLEOTIDE SEQUENCE [LARGE SCALE GENOMIC DNA]</scope>
    <source>
        <strain evidence="1 2">DSM 40738</strain>
    </source>
</reference>
<organism evidence="1 2">
    <name type="scientific">Streptomyces somaliensis (strain ATCC 33201 / DSM 40738 / JCM 12659 / KCTC 9044 / NCTC 11332 / NRRL B-12077 / IP 733)</name>
    <dbReference type="NCBI Taxonomy" id="1134445"/>
    <lineage>
        <taxon>Bacteria</taxon>
        <taxon>Bacillati</taxon>
        <taxon>Actinomycetota</taxon>
        <taxon>Actinomycetes</taxon>
        <taxon>Kitasatosporales</taxon>
        <taxon>Streptomycetaceae</taxon>
        <taxon>Streptomyces</taxon>
    </lineage>
</organism>
<dbReference type="AlphaFoldDB" id="A0AA44IDC8"/>
<evidence type="ECO:0000313" key="1">
    <source>
        <dbReference type="EMBL" id="NKY14138.1"/>
    </source>
</evidence>
<name>A0AA44IDC8_STRE0</name>
<protein>
    <submittedName>
        <fullName evidence="1">Uncharacterized protein</fullName>
    </submittedName>
</protein>
<evidence type="ECO:0000313" key="2">
    <source>
        <dbReference type="Proteomes" id="UP000570003"/>
    </source>
</evidence>
<comment type="caution">
    <text evidence="1">The sequence shown here is derived from an EMBL/GenBank/DDBJ whole genome shotgun (WGS) entry which is preliminary data.</text>
</comment>
<dbReference type="EMBL" id="JAAXOU010000058">
    <property type="protein sequence ID" value="NKY14138.1"/>
    <property type="molecule type" value="Genomic_DNA"/>
</dbReference>